<keyword evidence="10" id="KW-0975">Bacterial flagellum</keyword>
<dbReference type="GO" id="GO:0009425">
    <property type="term" value="C:bacterial-type flagellum basal body"/>
    <property type="evidence" value="ECO:0007669"/>
    <property type="project" value="UniProtKB-SubCell"/>
</dbReference>
<keyword evidence="13" id="KW-0966">Cell projection</keyword>
<keyword evidence="8 12" id="KW-1133">Transmembrane helix</keyword>
<evidence type="ECO:0000256" key="4">
    <source>
        <dbReference type="ARBA" id="ARBA00022475"/>
    </source>
</evidence>
<dbReference type="InterPro" id="IPR005837">
    <property type="entry name" value="FliP"/>
</dbReference>
<evidence type="ECO:0000256" key="3">
    <source>
        <dbReference type="ARBA" id="ARBA00022448"/>
    </source>
</evidence>
<evidence type="ECO:0000313" key="14">
    <source>
        <dbReference type="EMBL" id="UYO63810.1"/>
    </source>
</evidence>
<evidence type="ECO:0000313" key="13">
    <source>
        <dbReference type="EMBL" id="OFV69993.1"/>
    </source>
</evidence>
<dbReference type="RefSeq" id="WP_070371900.1">
    <property type="nucleotide sequence ID" value="NZ_CABIIK010000045.1"/>
</dbReference>
<keyword evidence="5 12" id="KW-0812">Transmembrane</keyword>
<dbReference type="NCBIfam" id="TIGR01103">
    <property type="entry name" value="fliP"/>
    <property type="match status" value="1"/>
</dbReference>
<dbReference type="PRINTS" id="PR01302">
    <property type="entry name" value="TYPE3IMPPROT"/>
</dbReference>
<reference evidence="14" key="2">
    <citation type="submission" date="2021-11" db="EMBL/GenBank/DDBJ databases">
        <title>Isoprene-degrading acetogen.</title>
        <authorList>
            <person name="Yang Y."/>
            <person name="Jin H."/>
            <person name="Yan J."/>
        </authorList>
    </citation>
    <scope>NUCLEOTIDE SEQUENCE</scope>
    <source>
        <strain evidence="14">Berkeley</strain>
    </source>
</reference>
<comment type="subcellular location">
    <subcellularLocation>
        <location evidence="12">Cell membrane</location>
        <topology evidence="12">Multi-pass membrane protein</topology>
    </subcellularLocation>
    <subcellularLocation>
        <location evidence="12">Bacterial flagellum basal body</location>
    </subcellularLocation>
</comment>
<dbReference type="Pfam" id="PF00813">
    <property type="entry name" value="FliP"/>
    <property type="match status" value="1"/>
</dbReference>
<evidence type="ECO:0000256" key="7">
    <source>
        <dbReference type="ARBA" id="ARBA00022927"/>
    </source>
</evidence>
<evidence type="ECO:0000256" key="6">
    <source>
        <dbReference type="ARBA" id="ARBA00022795"/>
    </source>
</evidence>
<name>A0A1F2PFD2_9FIRM</name>
<keyword evidence="13" id="KW-0282">Flagellum</keyword>
<protein>
    <recommendedName>
        <fullName evidence="2 12">Flagellar biosynthetic protein FliP</fullName>
    </recommendedName>
</protein>
<evidence type="ECO:0000313" key="16">
    <source>
        <dbReference type="Proteomes" id="UP001163550"/>
    </source>
</evidence>
<evidence type="ECO:0000256" key="5">
    <source>
        <dbReference type="ARBA" id="ARBA00022692"/>
    </source>
</evidence>
<comment type="function">
    <text evidence="12">Plays a role in the flagellum-specific transport system.</text>
</comment>
<reference evidence="13 15" key="1">
    <citation type="submission" date="2015-09" db="EMBL/GenBank/DDBJ databases">
        <title>Genome sequence of Acetobacterium wieringae DSM 1911.</title>
        <authorList>
            <person name="Poehlein A."/>
            <person name="Bengelsdorf F.R."/>
            <person name="Schiel-Bengelsdorf B."/>
            <person name="Duerre P."/>
            <person name="Daniel R."/>
        </authorList>
    </citation>
    <scope>NUCLEOTIDE SEQUENCE [LARGE SCALE GENOMIC DNA]</scope>
    <source>
        <strain evidence="13 15">DSM 1911</strain>
    </source>
</reference>
<keyword evidence="7 12" id="KW-0653">Protein transport</keyword>
<evidence type="ECO:0000256" key="1">
    <source>
        <dbReference type="ARBA" id="ARBA00006257"/>
    </source>
</evidence>
<organism evidence="13 15">
    <name type="scientific">Acetobacterium wieringae</name>
    <dbReference type="NCBI Taxonomy" id="52694"/>
    <lineage>
        <taxon>Bacteria</taxon>
        <taxon>Bacillati</taxon>
        <taxon>Bacillota</taxon>
        <taxon>Clostridia</taxon>
        <taxon>Eubacteriales</taxon>
        <taxon>Eubacteriaceae</taxon>
        <taxon>Acetobacterium</taxon>
    </lineage>
</organism>
<dbReference type="InterPro" id="IPR005838">
    <property type="entry name" value="T3SS_IM_P"/>
</dbReference>
<dbReference type="GO" id="GO:0044781">
    <property type="term" value="P:bacterial-type flagellum organization"/>
    <property type="evidence" value="ECO:0007669"/>
    <property type="project" value="UniProtKB-UniRule"/>
</dbReference>
<dbReference type="EMBL" id="CP087994">
    <property type="protein sequence ID" value="UYO63810.1"/>
    <property type="molecule type" value="Genomic_DNA"/>
</dbReference>
<sequence length="262" mass="28758">MNDIIETSKNRSVRLKKILISLTVLAILFSLTAVKAYGAELSVEGLLAGESSDTVKIIVLMTLIAIVPTLLLMMTCFGRIIIVLSFLRNALGLQQTPPNQILVGLALAITFFVMSPVLTEINEVALQPYNAGTINTQQFLDLAVVPIKEWMLMQTTTTDVDLFKSLAIQAGQTGIENVSPADLPMTVVIPAFIISELKRAFLIGFLLFIPFLIIDMIVSSVLMSMGMMMLPPVMISMPFKLMLFVVVDGWGLLVKTLIMTYN</sequence>
<feature type="transmembrane region" description="Helical" evidence="12">
    <location>
        <begin position="241"/>
        <end position="261"/>
    </location>
</feature>
<evidence type="ECO:0000256" key="11">
    <source>
        <dbReference type="ARBA" id="ARBA00023225"/>
    </source>
</evidence>
<dbReference type="AlphaFoldDB" id="A0A1F2PFD2"/>
<dbReference type="PANTHER" id="PTHR30587:SF0">
    <property type="entry name" value="FLAGELLAR BIOSYNTHETIC PROTEIN FLIP"/>
    <property type="match status" value="1"/>
</dbReference>
<evidence type="ECO:0000256" key="12">
    <source>
        <dbReference type="RuleBase" id="RU362069"/>
    </source>
</evidence>
<dbReference type="PROSITE" id="PS01061">
    <property type="entry name" value="FLIP_2"/>
    <property type="match status" value="1"/>
</dbReference>
<dbReference type="Proteomes" id="UP000176244">
    <property type="component" value="Unassembled WGS sequence"/>
</dbReference>
<evidence type="ECO:0000256" key="10">
    <source>
        <dbReference type="ARBA" id="ARBA00023143"/>
    </source>
</evidence>
<comment type="similarity">
    <text evidence="1 12">Belongs to the FliP/MopC/SpaP family.</text>
</comment>
<dbReference type="EMBL" id="LKEU01000035">
    <property type="protein sequence ID" value="OFV69993.1"/>
    <property type="molecule type" value="Genomic_DNA"/>
</dbReference>
<dbReference type="STRING" id="52694.ACWI_26350"/>
<keyword evidence="16" id="KW-1185">Reference proteome</keyword>
<dbReference type="NCBIfam" id="NF009438">
    <property type="entry name" value="PRK12797.1"/>
    <property type="match status" value="1"/>
</dbReference>
<evidence type="ECO:0000256" key="2">
    <source>
        <dbReference type="ARBA" id="ARBA00021714"/>
    </source>
</evidence>
<dbReference type="GO" id="GO:0009306">
    <property type="term" value="P:protein secretion"/>
    <property type="evidence" value="ECO:0007669"/>
    <property type="project" value="UniProtKB-UniRule"/>
</dbReference>
<keyword evidence="6 12" id="KW-1005">Bacterial flagellum biogenesis</keyword>
<evidence type="ECO:0000256" key="8">
    <source>
        <dbReference type="ARBA" id="ARBA00022989"/>
    </source>
</evidence>
<keyword evidence="11 12" id="KW-1006">Bacterial flagellum protein export</keyword>
<feature type="transmembrane region" description="Helical" evidence="12">
    <location>
        <begin position="18"/>
        <end position="37"/>
    </location>
</feature>
<feature type="transmembrane region" description="Helical" evidence="12">
    <location>
        <begin position="200"/>
        <end position="229"/>
    </location>
</feature>
<keyword evidence="13" id="KW-0969">Cilium</keyword>
<dbReference type="PRINTS" id="PR00951">
    <property type="entry name" value="FLGBIOSNFLIP"/>
</dbReference>
<proteinExistence type="inferred from homology"/>
<gene>
    <name evidence="12 13" type="primary">fliP</name>
    <name evidence="13" type="ORF">ACWI_26350</name>
    <name evidence="14" type="ORF">LNN31_05095</name>
</gene>
<keyword evidence="9 12" id="KW-0472">Membrane</keyword>
<dbReference type="PANTHER" id="PTHR30587">
    <property type="entry name" value="FLAGELLAR BIOSYNTHETIC PROTEIN FLIP"/>
    <property type="match status" value="1"/>
</dbReference>
<dbReference type="Proteomes" id="UP001163550">
    <property type="component" value="Chromosome"/>
</dbReference>
<dbReference type="GO" id="GO:0005886">
    <property type="term" value="C:plasma membrane"/>
    <property type="evidence" value="ECO:0007669"/>
    <property type="project" value="UniProtKB-SubCell"/>
</dbReference>
<evidence type="ECO:0000256" key="9">
    <source>
        <dbReference type="ARBA" id="ARBA00023136"/>
    </source>
</evidence>
<keyword evidence="4 12" id="KW-1003">Cell membrane</keyword>
<keyword evidence="3 12" id="KW-0813">Transport</keyword>
<accession>A0A1F2PFD2</accession>
<evidence type="ECO:0000313" key="15">
    <source>
        <dbReference type="Proteomes" id="UP000176244"/>
    </source>
</evidence>
<feature type="transmembrane region" description="Helical" evidence="12">
    <location>
        <begin position="57"/>
        <end position="87"/>
    </location>
</feature>